<dbReference type="GO" id="GO:0008270">
    <property type="term" value="F:zinc ion binding"/>
    <property type="evidence" value="ECO:0007669"/>
    <property type="project" value="UniProtKB-KW"/>
</dbReference>
<reference evidence="4" key="1">
    <citation type="journal article" date="2019" name="Sci. Rep.">
        <title>Draft genome of Tanacetum cinerariifolium, the natural source of mosquito coil.</title>
        <authorList>
            <person name="Yamashiro T."/>
            <person name="Shiraishi A."/>
            <person name="Satake H."/>
            <person name="Nakayama K."/>
        </authorList>
    </citation>
    <scope>NUCLEOTIDE SEQUENCE</scope>
</reference>
<dbReference type="AlphaFoldDB" id="A0A699TFF6"/>
<feature type="domain" description="CCHC-type" evidence="3">
    <location>
        <begin position="96"/>
        <end position="112"/>
    </location>
</feature>
<evidence type="ECO:0000313" key="4">
    <source>
        <dbReference type="EMBL" id="GFD09285.1"/>
    </source>
</evidence>
<dbReference type="EMBL" id="BKCJ011244368">
    <property type="protein sequence ID" value="GFD09285.1"/>
    <property type="molecule type" value="Genomic_DNA"/>
</dbReference>
<dbReference type="InterPro" id="IPR036875">
    <property type="entry name" value="Znf_CCHC_sf"/>
</dbReference>
<feature type="compositionally biased region" description="Polar residues" evidence="2">
    <location>
        <begin position="75"/>
        <end position="93"/>
    </location>
</feature>
<keyword evidence="1" id="KW-0862">Zinc</keyword>
<dbReference type="InterPro" id="IPR001878">
    <property type="entry name" value="Znf_CCHC"/>
</dbReference>
<keyword evidence="1" id="KW-0863">Zinc-finger</keyword>
<feature type="compositionally biased region" description="Basic and acidic residues" evidence="2">
    <location>
        <begin position="56"/>
        <end position="67"/>
    </location>
</feature>
<evidence type="ECO:0000256" key="2">
    <source>
        <dbReference type="SAM" id="MobiDB-lite"/>
    </source>
</evidence>
<proteinExistence type="predicted"/>
<dbReference type="GO" id="GO:0003676">
    <property type="term" value="F:nucleic acid binding"/>
    <property type="evidence" value="ECO:0007669"/>
    <property type="project" value="InterPro"/>
</dbReference>
<keyword evidence="1" id="KW-0479">Metal-binding</keyword>
<feature type="non-terminal residue" evidence="4">
    <location>
        <position position="1"/>
    </location>
</feature>
<accession>A0A699TFF6</accession>
<dbReference type="PROSITE" id="PS50158">
    <property type="entry name" value="ZF_CCHC"/>
    <property type="match status" value="1"/>
</dbReference>
<feature type="region of interest" description="Disordered" evidence="2">
    <location>
        <begin position="56"/>
        <end position="93"/>
    </location>
</feature>
<feature type="region of interest" description="Disordered" evidence="2">
    <location>
        <begin position="120"/>
        <end position="144"/>
    </location>
</feature>
<dbReference type="Pfam" id="PF00098">
    <property type="entry name" value="zf-CCHC"/>
    <property type="match status" value="1"/>
</dbReference>
<comment type="caution">
    <text evidence="4">The sequence shown here is derived from an EMBL/GenBank/DDBJ whole genome shotgun (WGS) entry which is preliminary data.</text>
</comment>
<dbReference type="SUPFAM" id="SSF57756">
    <property type="entry name" value="Retrovirus zinc finger-like domains"/>
    <property type="match status" value="1"/>
</dbReference>
<name>A0A699TFF6_TANCI</name>
<gene>
    <name evidence="4" type="ORF">Tci_881254</name>
</gene>
<dbReference type="SMART" id="SM00343">
    <property type="entry name" value="ZnF_C2HC"/>
    <property type="match status" value="1"/>
</dbReference>
<evidence type="ECO:0000256" key="1">
    <source>
        <dbReference type="PROSITE-ProRule" id="PRU00047"/>
    </source>
</evidence>
<organism evidence="4">
    <name type="scientific">Tanacetum cinerariifolium</name>
    <name type="common">Dalmatian daisy</name>
    <name type="synonym">Chrysanthemum cinerariifolium</name>
    <dbReference type="NCBI Taxonomy" id="118510"/>
    <lineage>
        <taxon>Eukaryota</taxon>
        <taxon>Viridiplantae</taxon>
        <taxon>Streptophyta</taxon>
        <taxon>Embryophyta</taxon>
        <taxon>Tracheophyta</taxon>
        <taxon>Spermatophyta</taxon>
        <taxon>Magnoliopsida</taxon>
        <taxon>eudicotyledons</taxon>
        <taxon>Gunneridae</taxon>
        <taxon>Pentapetalae</taxon>
        <taxon>asterids</taxon>
        <taxon>campanulids</taxon>
        <taxon>Asterales</taxon>
        <taxon>Asteraceae</taxon>
        <taxon>Asteroideae</taxon>
        <taxon>Anthemideae</taxon>
        <taxon>Anthemidinae</taxon>
        <taxon>Tanacetum</taxon>
    </lineage>
</organism>
<protein>
    <recommendedName>
        <fullName evidence="3">CCHC-type domain-containing protein</fullName>
    </recommendedName>
</protein>
<dbReference type="Gene3D" id="4.10.60.10">
    <property type="entry name" value="Zinc finger, CCHC-type"/>
    <property type="match status" value="1"/>
</dbReference>
<sequence>LVLRYLGGLRQSIQDVLCLYTFWIVLEVYQRALAIEKQQTRCGNRTEGSQNKFVEPKQAEHGAKGQEYDVGMSKRPTTVRRSGVRNLTSSSNKTFKCSKCGEPGHKSSNCRKEGGKQLLIENEKRESDDYEDEEEYTVKPSYDE</sequence>
<evidence type="ECO:0000259" key="3">
    <source>
        <dbReference type="PROSITE" id="PS50158"/>
    </source>
</evidence>